<evidence type="ECO:0008006" key="4">
    <source>
        <dbReference type="Google" id="ProtNLM"/>
    </source>
</evidence>
<dbReference type="RefSeq" id="WP_119479344.1">
    <property type="nucleotide sequence ID" value="NZ_QXML01000012.1"/>
</dbReference>
<dbReference type="AlphaFoldDB" id="A0A418PMK5"/>
<dbReference type="Proteomes" id="UP000283522">
    <property type="component" value="Unassembled WGS sequence"/>
</dbReference>
<evidence type="ECO:0000313" key="2">
    <source>
        <dbReference type="EMBL" id="RIW12779.1"/>
    </source>
</evidence>
<accession>A0A418PMK5</accession>
<keyword evidence="1" id="KW-0732">Signal</keyword>
<reference evidence="2 3" key="1">
    <citation type="submission" date="2018-09" db="EMBL/GenBank/DDBJ databases">
        <authorList>
            <person name="Wang X."/>
            <person name="Du Z."/>
        </authorList>
    </citation>
    <scope>NUCLEOTIDE SEQUENCE [LARGE SCALE GENOMIC DNA]</scope>
    <source>
        <strain evidence="2 3">N3</strain>
    </source>
</reference>
<gene>
    <name evidence="2" type="ORF">D0X99_18480</name>
</gene>
<feature type="signal peptide" evidence="1">
    <location>
        <begin position="1"/>
        <end position="22"/>
    </location>
</feature>
<evidence type="ECO:0000256" key="1">
    <source>
        <dbReference type="SAM" id="SignalP"/>
    </source>
</evidence>
<evidence type="ECO:0000313" key="3">
    <source>
        <dbReference type="Proteomes" id="UP000283522"/>
    </source>
</evidence>
<comment type="caution">
    <text evidence="2">The sequence shown here is derived from an EMBL/GenBank/DDBJ whole genome shotgun (WGS) entry which is preliminary data.</text>
</comment>
<dbReference type="EMBL" id="QXML01000012">
    <property type="protein sequence ID" value="RIW12779.1"/>
    <property type="molecule type" value="Genomic_DNA"/>
</dbReference>
<name>A0A418PMK5_9BACT</name>
<sequence>MNKVKFLSALILLLFVGFAAHAQVPKLPTADISKQVLGILDNTSGLTLNADQSTKLKADNKSFVDQLFKIANGSGSEAEKKTGILSLKDNRTKFLADLLGSSLAQKYMGNVLKAINPLKSKLGLAGLAF</sequence>
<feature type="chain" id="PRO_5019161866" description="DUF3347 domain-containing protein" evidence="1">
    <location>
        <begin position="23"/>
        <end position="129"/>
    </location>
</feature>
<dbReference type="OrthoDB" id="826101at2"/>
<protein>
    <recommendedName>
        <fullName evidence="4">DUF3347 domain-containing protein</fullName>
    </recommendedName>
</protein>
<organism evidence="2 3">
    <name type="scientific">Algoriphagus lacus</name>
    <dbReference type="NCBI Taxonomy" id="2056311"/>
    <lineage>
        <taxon>Bacteria</taxon>
        <taxon>Pseudomonadati</taxon>
        <taxon>Bacteroidota</taxon>
        <taxon>Cytophagia</taxon>
        <taxon>Cytophagales</taxon>
        <taxon>Cyclobacteriaceae</taxon>
        <taxon>Algoriphagus</taxon>
    </lineage>
</organism>
<keyword evidence="3" id="KW-1185">Reference proteome</keyword>
<proteinExistence type="predicted"/>